<evidence type="ECO:0000256" key="5">
    <source>
        <dbReference type="PIRSR" id="PIRSR613078-1"/>
    </source>
</evidence>
<feature type="binding site" evidence="6">
    <location>
        <position position="129"/>
    </location>
    <ligand>
        <name>substrate</name>
    </ligand>
</feature>
<evidence type="ECO:0000313" key="9">
    <source>
        <dbReference type="EMBL" id="CBN79496.1"/>
    </source>
</evidence>
<feature type="binding site" evidence="6">
    <location>
        <position position="91"/>
    </location>
    <ligand>
        <name>substrate</name>
    </ligand>
</feature>
<dbReference type="Gene3D" id="3.40.50.1240">
    <property type="entry name" value="Phosphoglycerate mutase-like"/>
    <property type="match status" value="1"/>
</dbReference>
<protein>
    <recommendedName>
        <fullName evidence="8">Phosphoglycerate mutase</fullName>
        <ecNumber evidence="8">5.4.2.11</ecNumber>
    </recommendedName>
</protein>
<dbReference type="FunCoup" id="D8LJG3">
    <property type="interactions" value="75"/>
</dbReference>
<dbReference type="CDD" id="cd07067">
    <property type="entry name" value="HP_PGM_like"/>
    <property type="match status" value="1"/>
</dbReference>
<dbReference type="STRING" id="2880.D8LJG3"/>
<dbReference type="InterPro" id="IPR029033">
    <property type="entry name" value="His_PPase_superfam"/>
</dbReference>
<reference evidence="9 10" key="1">
    <citation type="journal article" date="2010" name="Nature">
        <title>The Ectocarpus genome and the independent evolution of multicellularity in brown algae.</title>
        <authorList>
            <person name="Cock J.M."/>
            <person name="Sterck L."/>
            <person name="Rouze P."/>
            <person name="Scornet D."/>
            <person name="Allen A.E."/>
            <person name="Amoutzias G."/>
            <person name="Anthouard V."/>
            <person name="Artiguenave F."/>
            <person name="Aury J.M."/>
            <person name="Badger J.H."/>
            <person name="Beszteri B."/>
            <person name="Billiau K."/>
            <person name="Bonnet E."/>
            <person name="Bothwell J.H."/>
            <person name="Bowler C."/>
            <person name="Boyen C."/>
            <person name="Brownlee C."/>
            <person name="Carrano C.J."/>
            <person name="Charrier B."/>
            <person name="Cho G.Y."/>
            <person name="Coelho S.M."/>
            <person name="Collen J."/>
            <person name="Corre E."/>
            <person name="Da Silva C."/>
            <person name="Delage L."/>
            <person name="Delaroque N."/>
            <person name="Dittami S.M."/>
            <person name="Doulbeau S."/>
            <person name="Elias M."/>
            <person name="Farnham G."/>
            <person name="Gachon C.M."/>
            <person name="Gschloessl B."/>
            <person name="Heesch S."/>
            <person name="Jabbari K."/>
            <person name="Jubin C."/>
            <person name="Kawai H."/>
            <person name="Kimura K."/>
            <person name="Kloareg B."/>
            <person name="Kupper F.C."/>
            <person name="Lang D."/>
            <person name="Le Bail A."/>
            <person name="Leblanc C."/>
            <person name="Lerouge P."/>
            <person name="Lohr M."/>
            <person name="Lopez P.J."/>
            <person name="Martens C."/>
            <person name="Maumus F."/>
            <person name="Michel G."/>
            <person name="Miranda-Saavedra D."/>
            <person name="Morales J."/>
            <person name="Moreau H."/>
            <person name="Motomura T."/>
            <person name="Nagasato C."/>
            <person name="Napoli C.A."/>
            <person name="Nelson D.R."/>
            <person name="Nyvall-Collen P."/>
            <person name="Peters A.F."/>
            <person name="Pommier C."/>
            <person name="Potin P."/>
            <person name="Poulain J."/>
            <person name="Quesneville H."/>
            <person name="Read B."/>
            <person name="Rensing S.A."/>
            <person name="Ritter A."/>
            <person name="Rousvoal S."/>
            <person name="Samanta M."/>
            <person name="Samson G."/>
            <person name="Schroeder D.C."/>
            <person name="Segurens B."/>
            <person name="Strittmatter M."/>
            <person name="Tonon T."/>
            <person name="Tregear J.W."/>
            <person name="Valentin K."/>
            <person name="von Dassow P."/>
            <person name="Yamagishi T."/>
            <person name="Van de Peer Y."/>
            <person name="Wincker P."/>
        </authorList>
    </citation>
    <scope>NUCLEOTIDE SEQUENCE [LARGE SCALE GENOMIC DNA]</scope>
    <source>
        <strain evidence="10">Ec32 / CCAP1310/4</strain>
    </source>
</reference>
<dbReference type="eggNOG" id="KOG0235">
    <property type="taxonomic scope" value="Eukaryota"/>
</dbReference>
<dbReference type="FunFam" id="3.40.50.1240:FF:000003">
    <property type="entry name" value="2,3-bisphosphoglycerate-dependent phosphoglycerate mutase"/>
    <property type="match status" value="1"/>
</dbReference>
<dbReference type="HAMAP" id="MF_01039">
    <property type="entry name" value="PGAM_GpmA"/>
    <property type="match status" value="1"/>
</dbReference>
<evidence type="ECO:0000256" key="7">
    <source>
        <dbReference type="PIRSR" id="PIRSR613078-3"/>
    </source>
</evidence>
<dbReference type="GO" id="GO:0006096">
    <property type="term" value="P:glycolytic process"/>
    <property type="evidence" value="ECO:0007669"/>
    <property type="project" value="UniProtKB-KW"/>
</dbReference>
<proteinExistence type="inferred from homology"/>
<feature type="site" description="Transition state stabilizer" evidence="7">
    <location>
        <position position="213"/>
    </location>
</feature>
<dbReference type="Proteomes" id="UP000002630">
    <property type="component" value="Unassembled WGS sequence"/>
</dbReference>
<dbReference type="EC" id="5.4.2.11" evidence="8"/>
<dbReference type="InterPro" id="IPR005952">
    <property type="entry name" value="Phosphogly_mut1"/>
</dbReference>
<dbReference type="PANTHER" id="PTHR11931">
    <property type="entry name" value="PHOSPHOGLYCERATE MUTASE"/>
    <property type="match status" value="1"/>
</dbReference>
<dbReference type="SMART" id="SM00855">
    <property type="entry name" value="PGAM"/>
    <property type="match status" value="1"/>
</dbReference>
<evidence type="ECO:0000313" key="10">
    <source>
        <dbReference type="Proteomes" id="UP000002630"/>
    </source>
</evidence>
<feature type="binding site" evidence="6">
    <location>
        <begin position="52"/>
        <end position="53"/>
    </location>
    <ligand>
        <name>substrate</name>
    </ligand>
</feature>
<dbReference type="GO" id="GO:0004619">
    <property type="term" value="F:phosphoglycerate mutase activity"/>
    <property type="evidence" value="ECO:0007669"/>
    <property type="project" value="UniProtKB-EC"/>
</dbReference>
<dbReference type="EMBL" id="FN649760">
    <property type="protein sequence ID" value="CBN79496.1"/>
    <property type="molecule type" value="Genomic_DNA"/>
</dbReference>
<evidence type="ECO:0000256" key="6">
    <source>
        <dbReference type="PIRSR" id="PIRSR613078-2"/>
    </source>
</evidence>
<name>D8LJG3_ECTSI</name>
<feature type="binding site" evidence="6">
    <location>
        <begin position="214"/>
        <end position="215"/>
    </location>
    <ligand>
        <name>substrate</name>
    </ligand>
</feature>
<keyword evidence="4 8" id="KW-0413">Isomerase</keyword>
<dbReference type="NCBIfam" id="NF010713">
    <property type="entry name" value="PRK14115.1"/>
    <property type="match status" value="1"/>
</dbReference>
<dbReference type="InterPro" id="IPR001345">
    <property type="entry name" value="PG/BPGM_mutase_AS"/>
</dbReference>
<evidence type="ECO:0000256" key="8">
    <source>
        <dbReference type="RuleBase" id="RU004511"/>
    </source>
</evidence>
<dbReference type="OrthoDB" id="354304at2759"/>
<evidence type="ECO:0000256" key="2">
    <source>
        <dbReference type="ARBA" id="ARBA00006717"/>
    </source>
</evidence>
<feature type="binding site" evidence="6">
    <location>
        <begin position="145"/>
        <end position="146"/>
    </location>
    <ligand>
        <name>substrate</name>
    </ligand>
</feature>
<keyword evidence="10" id="KW-1185">Reference proteome</keyword>
<sequence length="294" mass="32906">MLSTLARTTSRLAARQGRRHAITASIGGANQKHTVVLIRHGESQWNLENRFTGWYNIQLSSKGEIEAAEGGRLIHEAGYTFDIAYTSFLKRAIKTCWHTLEQTGLMHIPIVNAWQLNERHYGGLTGLDKQETVEKHGIDQVMVWRRSYDILPPPVDKKSEFYPGNDPMYKSLSPEELPVTESLATTLKRVLPYWEKVISPEIESGKNVLIAAHGNSLRALVKHLDDIPEDVLTGLNIPTGVPLVYELDDNMKVIPHKDAIAPLQGRYLGDLEKVKARIAGVAKQTKIVFVDSTP</sequence>
<evidence type="ECO:0000256" key="4">
    <source>
        <dbReference type="ARBA" id="ARBA00023235"/>
    </source>
</evidence>
<feature type="binding site" evidence="6">
    <location>
        <begin position="39"/>
        <end position="46"/>
    </location>
    <ligand>
        <name>substrate</name>
    </ligand>
</feature>
<dbReference type="InParanoid" id="D8LJG3"/>
<evidence type="ECO:0000256" key="1">
    <source>
        <dbReference type="ARBA" id="ARBA00000380"/>
    </source>
</evidence>
<evidence type="ECO:0000256" key="3">
    <source>
        <dbReference type="ARBA" id="ARBA00023152"/>
    </source>
</evidence>
<dbReference type="PROSITE" id="PS00175">
    <property type="entry name" value="PG_MUTASE"/>
    <property type="match status" value="1"/>
</dbReference>
<gene>
    <name evidence="9" type="ORF">Esi_0254_0031</name>
</gene>
<comment type="catalytic activity">
    <reaction evidence="1 8">
        <text>(2R)-2-phosphoglycerate = (2R)-3-phosphoglycerate</text>
        <dbReference type="Rhea" id="RHEA:15901"/>
        <dbReference type="ChEBI" id="CHEBI:58272"/>
        <dbReference type="ChEBI" id="CHEBI:58289"/>
        <dbReference type="EC" id="5.4.2.11"/>
    </reaction>
</comment>
<feature type="active site" description="Proton donor/acceptor" evidence="5">
    <location>
        <position position="118"/>
    </location>
</feature>
<feature type="active site" description="Tele-phosphohistidine intermediate" evidence="5">
    <location>
        <position position="40"/>
    </location>
</feature>
<dbReference type="Pfam" id="PF00300">
    <property type="entry name" value="His_Phos_1"/>
    <property type="match status" value="1"/>
</dbReference>
<keyword evidence="3 8" id="KW-0324">Glycolysis</keyword>
<dbReference type="NCBIfam" id="TIGR01258">
    <property type="entry name" value="pgm_1"/>
    <property type="match status" value="1"/>
</dbReference>
<accession>D8LJG3</accession>
<dbReference type="SUPFAM" id="SSF53254">
    <property type="entry name" value="Phosphoglycerate mutase-like"/>
    <property type="match status" value="1"/>
</dbReference>
<dbReference type="AlphaFoldDB" id="D8LJG3"/>
<organism evidence="9 10">
    <name type="scientific">Ectocarpus siliculosus</name>
    <name type="common">Brown alga</name>
    <name type="synonym">Conferva siliculosa</name>
    <dbReference type="NCBI Taxonomy" id="2880"/>
    <lineage>
        <taxon>Eukaryota</taxon>
        <taxon>Sar</taxon>
        <taxon>Stramenopiles</taxon>
        <taxon>Ochrophyta</taxon>
        <taxon>PX clade</taxon>
        <taxon>Phaeophyceae</taxon>
        <taxon>Ectocarpales</taxon>
        <taxon>Ectocarpaceae</taxon>
        <taxon>Ectocarpus</taxon>
    </lineage>
</organism>
<comment type="similarity">
    <text evidence="2 8">Belongs to the phosphoglycerate mutase family. BPG-dependent PGAM subfamily.</text>
</comment>
<feature type="binding site" evidence="6">
    <location>
        <begin position="118"/>
        <end position="121"/>
    </location>
    <ligand>
        <name>substrate</name>
    </ligand>
</feature>
<dbReference type="InterPro" id="IPR013078">
    <property type="entry name" value="His_Pase_superF_clade-1"/>
</dbReference>